<dbReference type="InterPro" id="IPR052340">
    <property type="entry name" value="RNase_Y/CdgJ"/>
</dbReference>
<proteinExistence type="predicted"/>
<dbReference type="InterPro" id="IPR013976">
    <property type="entry name" value="HDOD"/>
</dbReference>
<dbReference type="PANTHER" id="PTHR33525:SF3">
    <property type="entry name" value="RIBONUCLEASE Y"/>
    <property type="match status" value="1"/>
</dbReference>
<dbReference type="Pfam" id="PF04073">
    <property type="entry name" value="tRNA_edit"/>
    <property type="match status" value="1"/>
</dbReference>
<dbReference type="InterPro" id="IPR014627">
    <property type="entry name" value="UCP036888_HDGYP-like"/>
</dbReference>
<dbReference type="EMBL" id="JAGSOY010000030">
    <property type="protein sequence ID" value="MBU2712094.1"/>
    <property type="molecule type" value="Genomic_DNA"/>
</dbReference>
<dbReference type="PROSITE" id="PS51833">
    <property type="entry name" value="HDOD"/>
    <property type="match status" value="1"/>
</dbReference>
<dbReference type="InterPro" id="IPR007214">
    <property type="entry name" value="YbaK/aa-tRNA-synth-assoc-dom"/>
</dbReference>
<dbReference type="PIRSF" id="PIRSF036888">
    <property type="entry name" value="HDGYPm_UCP036888"/>
    <property type="match status" value="1"/>
</dbReference>
<feature type="domain" description="HDOD" evidence="1">
    <location>
        <begin position="188"/>
        <end position="388"/>
    </location>
</feature>
<gene>
    <name evidence="2" type="ORF">KCG35_13565</name>
</gene>
<evidence type="ECO:0000313" key="3">
    <source>
        <dbReference type="Proteomes" id="UP000690515"/>
    </source>
</evidence>
<name>A0ABS5ZDM6_9GAMM</name>
<dbReference type="PANTHER" id="PTHR33525">
    <property type="match status" value="1"/>
</dbReference>
<dbReference type="SUPFAM" id="SSF109604">
    <property type="entry name" value="HD-domain/PDEase-like"/>
    <property type="match status" value="1"/>
</dbReference>
<dbReference type="SUPFAM" id="SSF55826">
    <property type="entry name" value="YbaK/ProRS associated domain"/>
    <property type="match status" value="1"/>
</dbReference>
<accession>A0ABS5ZDM6</accession>
<protein>
    <submittedName>
        <fullName evidence="2">HDOD domain-containing protein</fullName>
    </submittedName>
</protein>
<dbReference type="Pfam" id="PF08668">
    <property type="entry name" value="HDOD"/>
    <property type="match status" value="1"/>
</dbReference>
<reference evidence="2 3" key="1">
    <citation type="submission" date="2021-04" db="EMBL/GenBank/DDBJ databases">
        <authorList>
            <person name="Pira H."/>
            <person name="Risdian C."/>
            <person name="Wink J."/>
        </authorList>
    </citation>
    <scope>NUCLEOTIDE SEQUENCE [LARGE SCALE GENOMIC DNA]</scope>
    <source>
        <strain evidence="2 3">WH53</strain>
    </source>
</reference>
<keyword evidence="3" id="KW-1185">Reference proteome</keyword>
<dbReference type="Gene3D" id="1.10.3210.10">
    <property type="entry name" value="Hypothetical protein af1432"/>
    <property type="match status" value="1"/>
</dbReference>
<sequence>MPIPEQVQKLLESEHISYGITGHEQIMRPANTLPPNVAVSVVLEDEEGKLQLIFPHDHLIDLNTLNERLGRNLTAIAPEKLQHILQSQGVDALPGIPQLTGFATIVDDRLFEHNELYLESGQLGHFIKIRMADFKQILQNATPMQVTEKLPNRPLTTDANTDVKELTLAVENFTSLRIKQRLEQTIEIPPLPETAQRIIKLRVDPNAAVKDLVDIVERDPSLAAQVVSWASSPYYAAPGRVRSIEDAIIRVLGFDLVINLAIGLSLGKALQPPKDHPHGFTPYWHQAAFTATAVESLVRQIPLKKRPELGLSYLCGLLHNFGYLVLAYVFPPYFSLICRHIEANPHINHVDIERHIIGVSRDQIGGWLMQIWDMPEEVCTAIRYQNEAEYSRDHQEYPHLLNITGRLLRQHGIGDAPDEGIIPQLYEYLELNPANAANAVASIVECESEIEQLSQFFKSA</sequence>
<dbReference type="InterPro" id="IPR036754">
    <property type="entry name" value="YbaK/aa-tRNA-synt-asso_dom_sf"/>
</dbReference>
<evidence type="ECO:0000313" key="2">
    <source>
        <dbReference type="EMBL" id="MBU2712094.1"/>
    </source>
</evidence>
<comment type="caution">
    <text evidence="2">The sequence shown here is derived from an EMBL/GenBank/DDBJ whole genome shotgun (WGS) entry which is preliminary data.</text>
</comment>
<dbReference type="Gene3D" id="3.90.960.10">
    <property type="entry name" value="YbaK/aminoacyl-tRNA synthetase-associated domain"/>
    <property type="match status" value="1"/>
</dbReference>
<evidence type="ECO:0000259" key="1">
    <source>
        <dbReference type="PROSITE" id="PS51833"/>
    </source>
</evidence>
<dbReference type="Proteomes" id="UP000690515">
    <property type="component" value="Unassembled WGS sequence"/>
</dbReference>
<organism evidence="2 3">
    <name type="scientific">Zooshikella harenae</name>
    <dbReference type="NCBI Taxonomy" id="2827238"/>
    <lineage>
        <taxon>Bacteria</taxon>
        <taxon>Pseudomonadati</taxon>
        <taxon>Pseudomonadota</taxon>
        <taxon>Gammaproteobacteria</taxon>
        <taxon>Oceanospirillales</taxon>
        <taxon>Zooshikellaceae</taxon>
        <taxon>Zooshikella</taxon>
    </lineage>
</organism>
<dbReference type="RefSeq" id="WP_215820331.1">
    <property type="nucleotide sequence ID" value="NZ_JAGSOY010000030.1"/>
</dbReference>